<evidence type="ECO:0000256" key="1">
    <source>
        <dbReference type="ARBA" id="ARBA00004141"/>
    </source>
</evidence>
<feature type="transmembrane region" description="Helical" evidence="10">
    <location>
        <begin position="1031"/>
        <end position="1059"/>
    </location>
</feature>
<dbReference type="OrthoDB" id="6500128at2759"/>
<keyword evidence="14" id="KW-1185">Reference proteome</keyword>
<evidence type="ECO:0000313" key="13">
    <source>
        <dbReference type="EMBL" id="KUJ16558.1"/>
    </source>
</evidence>
<dbReference type="Gene3D" id="1.20.1560.10">
    <property type="entry name" value="ABC transporter type 1, transmembrane domain"/>
    <property type="match status" value="2"/>
</dbReference>
<evidence type="ECO:0000256" key="8">
    <source>
        <dbReference type="ARBA" id="ARBA00023180"/>
    </source>
</evidence>
<keyword evidence="3 10" id="KW-0812">Transmembrane</keyword>
<dbReference type="InterPro" id="IPR011527">
    <property type="entry name" value="ABC1_TM_dom"/>
</dbReference>
<dbReference type="SMART" id="SM00382">
    <property type="entry name" value="AAA"/>
    <property type="match status" value="2"/>
</dbReference>
<dbReference type="PANTHER" id="PTHR24223:SF399">
    <property type="entry name" value="ABC TRANSPORTER ATNG"/>
    <property type="match status" value="1"/>
</dbReference>
<dbReference type="GeneID" id="28827361"/>
<dbReference type="GO" id="GO:0016887">
    <property type="term" value="F:ATP hydrolysis activity"/>
    <property type="evidence" value="ECO:0007669"/>
    <property type="project" value="InterPro"/>
</dbReference>
<evidence type="ECO:0000256" key="4">
    <source>
        <dbReference type="ARBA" id="ARBA00022741"/>
    </source>
</evidence>
<evidence type="ECO:0000256" key="2">
    <source>
        <dbReference type="ARBA" id="ARBA00022448"/>
    </source>
</evidence>
<evidence type="ECO:0000256" key="9">
    <source>
        <dbReference type="SAM" id="MobiDB-lite"/>
    </source>
</evidence>
<dbReference type="GO" id="GO:0140359">
    <property type="term" value="F:ABC-type transporter activity"/>
    <property type="evidence" value="ECO:0007669"/>
    <property type="project" value="InterPro"/>
</dbReference>
<keyword evidence="4" id="KW-0547">Nucleotide-binding</keyword>
<keyword evidence="5" id="KW-0067">ATP-binding</keyword>
<feature type="transmembrane region" description="Helical" evidence="10">
    <location>
        <begin position="942"/>
        <end position="966"/>
    </location>
</feature>
<feature type="domain" description="ABC transporter" evidence="11">
    <location>
        <begin position="1223"/>
        <end position="1483"/>
    </location>
</feature>
<accession>A0A194X8Q8</accession>
<feature type="region of interest" description="Disordered" evidence="9">
    <location>
        <begin position="1330"/>
        <end position="1349"/>
    </location>
</feature>
<evidence type="ECO:0000256" key="6">
    <source>
        <dbReference type="ARBA" id="ARBA00022989"/>
    </source>
</evidence>
<feature type="transmembrane region" description="Helical" evidence="10">
    <location>
        <begin position="42"/>
        <end position="60"/>
    </location>
</feature>
<name>A0A194X8Q8_MOLSC</name>
<dbReference type="Pfam" id="PF00005">
    <property type="entry name" value="ABC_tran"/>
    <property type="match status" value="2"/>
</dbReference>
<feature type="transmembrane region" description="Helical" evidence="10">
    <location>
        <begin position="1119"/>
        <end position="1145"/>
    </location>
</feature>
<dbReference type="InterPro" id="IPR036640">
    <property type="entry name" value="ABC1_TM_sf"/>
</dbReference>
<keyword evidence="7 10" id="KW-0472">Membrane</keyword>
<organism evidence="13 14">
    <name type="scientific">Mollisia scopiformis</name>
    <name type="common">Conifer needle endophyte fungus</name>
    <name type="synonym">Phialocephala scopiformis</name>
    <dbReference type="NCBI Taxonomy" id="149040"/>
    <lineage>
        <taxon>Eukaryota</taxon>
        <taxon>Fungi</taxon>
        <taxon>Dikarya</taxon>
        <taxon>Ascomycota</taxon>
        <taxon>Pezizomycotina</taxon>
        <taxon>Leotiomycetes</taxon>
        <taxon>Helotiales</taxon>
        <taxon>Mollisiaceae</taxon>
        <taxon>Mollisia</taxon>
    </lineage>
</organism>
<dbReference type="InterPro" id="IPR003439">
    <property type="entry name" value="ABC_transporter-like_ATP-bd"/>
</dbReference>
<evidence type="ECO:0000259" key="11">
    <source>
        <dbReference type="PROSITE" id="PS50893"/>
    </source>
</evidence>
<reference evidence="13 14" key="1">
    <citation type="submission" date="2015-10" db="EMBL/GenBank/DDBJ databases">
        <title>Full genome of DAOMC 229536 Phialocephala scopiformis, a fungal endophyte of spruce producing the potent anti-insectan compound rugulosin.</title>
        <authorList>
            <consortium name="DOE Joint Genome Institute"/>
            <person name="Walker A.K."/>
            <person name="Frasz S.L."/>
            <person name="Seifert K.A."/>
            <person name="Miller J.D."/>
            <person name="Mondo S.J."/>
            <person name="Labutti K."/>
            <person name="Lipzen A."/>
            <person name="Dockter R."/>
            <person name="Kennedy M."/>
            <person name="Grigoriev I.V."/>
            <person name="Spatafora J.W."/>
        </authorList>
    </citation>
    <scope>NUCLEOTIDE SEQUENCE [LARGE SCALE GENOMIC DNA]</scope>
    <source>
        <strain evidence="13 14">CBS 120377</strain>
    </source>
</reference>
<dbReference type="InterPro" id="IPR003593">
    <property type="entry name" value="AAA+_ATPase"/>
</dbReference>
<dbReference type="InterPro" id="IPR056227">
    <property type="entry name" value="TMD0_ABC"/>
</dbReference>
<dbReference type="Pfam" id="PF00664">
    <property type="entry name" value="ABC_membrane"/>
    <property type="match status" value="1"/>
</dbReference>
<dbReference type="PANTHER" id="PTHR24223">
    <property type="entry name" value="ATP-BINDING CASSETTE SUB-FAMILY C"/>
    <property type="match status" value="1"/>
</dbReference>
<dbReference type="SUPFAM" id="SSF52540">
    <property type="entry name" value="P-loop containing nucleoside triphosphate hydrolases"/>
    <property type="match status" value="2"/>
</dbReference>
<dbReference type="InterPro" id="IPR050173">
    <property type="entry name" value="ABC_transporter_C-like"/>
</dbReference>
<proteinExistence type="predicted"/>
<dbReference type="GO" id="GO:0016020">
    <property type="term" value="C:membrane"/>
    <property type="evidence" value="ECO:0007669"/>
    <property type="project" value="UniProtKB-SubCell"/>
</dbReference>
<feature type="transmembrane region" description="Helical" evidence="10">
    <location>
        <begin position="535"/>
        <end position="555"/>
    </location>
</feature>
<dbReference type="Proteomes" id="UP000070700">
    <property type="component" value="Unassembled WGS sequence"/>
</dbReference>
<dbReference type="SUPFAM" id="SSF90123">
    <property type="entry name" value="ABC transporter transmembrane region"/>
    <property type="match status" value="2"/>
</dbReference>
<dbReference type="CDD" id="cd18579">
    <property type="entry name" value="ABC_6TM_ABCC_D1"/>
    <property type="match status" value="1"/>
</dbReference>
<dbReference type="GO" id="GO:0005524">
    <property type="term" value="F:ATP binding"/>
    <property type="evidence" value="ECO:0007669"/>
    <property type="project" value="UniProtKB-KW"/>
</dbReference>
<evidence type="ECO:0000256" key="5">
    <source>
        <dbReference type="ARBA" id="ARBA00022840"/>
    </source>
</evidence>
<dbReference type="FunFam" id="1.20.1560.10:FF:000055">
    <property type="entry name" value="ABC multidrug transporter (Eurofung)"/>
    <property type="match status" value="1"/>
</dbReference>
<dbReference type="Gene3D" id="3.40.50.300">
    <property type="entry name" value="P-loop containing nucleotide triphosphate hydrolases"/>
    <property type="match status" value="2"/>
</dbReference>
<feature type="domain" description="ABC transmembrane type-1" evidence="12">
    <location>
        <begin position="917"/>
        <end position="1186"/>
    </location>
</feature>
<feature type="transmembrane region" description="Helical" evidence="10">
    <location>
        <begin position="80"/>
        <end position="97"/>
    </location>
</feature>
<dbReference type="Pfam" id="PF24357">
    <property type="entry name" value="TMD0_ABC"/>
    <property type="match status" value="1"/>
</dbReference>
<keyword evidence="2" id="KW-0813">Transport</keyword>
<keyword evidence="6 10" id="KW-1133">Transmembrane helix</keyword>
<dbReference type="CDD" id="cd18580">
    <property type="entry name" value="ABC_6TM_ABCC_D2"/>
    <property type="match status" value="1"/>
</dbReference>
<feature type="domain" description="ABC transmembrane type-1" evidence="12">
    <location>
        <begin position="285"/>
        <end position="563"/>
    </location>
</feature>
<dbReference type="PROSITE" id="PS50929">
    <property type="entry name" value="ABC_TM1F"/>
    <property type="match status" value="2"/>
</dbReference>
<evidence type="ECO:0000256" key="3">
    <source>
        <dbReference type="ARBA" id="ARBA00022692"/>
    </source>
</evidence>
<evidence type="ECO:0000256" key="7">
    <source>
        <dbReference type="ARBA" id="ARBA00023136"/>
    </source>
</evidence>
<feature type="transmembrane region" description="Helical" evidence="10">
    <location>
        <begin position="140"/>
        <end position="161"/>
    </location>
</feature>
<dbReference type="InterPro" id="IPR027417">
    <property type="entry name" value="P-loop_NTPase"/>
</dbReference>
<dbReference type="InParanoid" id="A0A194X8Q8"/>
<feature type="transmembrane region" description="Helical" evidence="10">
    <location>
        <begin position="409"/>
        <end position="434"/>
    </location>
</feature>
<sequence length="1486" mass="163824">MNTSIQTLLPNQTCRIGSDNSFGPAIALNCRSFDFTLLFEQIFLSLIPSLFLILLSPIRLATVIRGEVKAVSSPIHSSKIVIAVVYAILQIVLLVLWCLSPTERTEVSISAAVLSFAGAAFICVLSHFEHVKSIRPSAIINLYLFFSVLFDAVQLRTLWMIPGLDTIAGVFSASFSAKATLLILEAVEKGPYLAPPYRWTTPEALSSVYNVSVFWWLNRLFRTGFRKVIAFEDLYTLDPNLQSEKLHVLSQASWDRVNKDTKHPLVKSTFTALKWQFLAPVFPRLCLIGFNYAQPFLINRTTRFVTEPLSLDNTNVGYGLIGATAIVYIGRAVATGRYKHATYRGMTVLRGALVSMIYSKTLKLNLVGSKDAPAVTLMSTDVGGITTSLDSLHDIWACTVEVAIGVYLLWLYAGVGFVVPLILAFVSGGINYFVIGKKMVGYRKTWNEATQKRVALAASALREIVSTRMMGLGPRIQALLQSQRVRELHRMKGLRWMIIWMNVFGGLARLYSPPFVFMVYVVRARSGRGHPLNTAQAYTILSILGLIVNPLSMVITMIPSTMSSLACFDRIQQFLLREEQADDRLLNLPVSGSPAASTSGIEMQILPPRGGLSQNEHAILLDSLSLGYSKNTNVVQSATSSLKRGTITMIVGPVGSGKTSLLLGLLGELRSNKGFIRLDAQNIGYCSQSAWLPNGTVRQIIAGTEDDLEDVDEVWLRSVIYACALDVDIELFPRGEHSLIGSRGLTLSGGQRQRLALARAVYQRQILLILDDILSALDAKTEALVFSRLFSNSGILRQQRTTIILATHAVHHMRSADHIIALGPDGSIVEQGNVAELESTDGYIKSLAIAESQKCLDQSSDLGKEEMRNLRSFTAPASIPTGDTGNDARRLGDFSVYNYYRKALSLSRLGLFVSLEIFSVSAYKLIQLLVGWWSDASGGHTNLFICAAFLLPCLALSSQVAYLRTILVSMGPLAGRRLHWILTRVVFAAPLSFFTNTDSGIILNRFSQDMTIVDIQLPIALLQTVHTTLEVLWSLVLMCYGAYYLFAFVPFLGAILYAIQNFYLRTSRQIRILDLELQSPLFSTFTETIEGLSTIRAFGWQDKLMRAFLKRLDASQRPFYLLFCIQRWLNFVMDLLVACMAVLLVSFATQLKNTTSGVAIGIGLLNVLDFGGMAAALIQYWTTLETSIGAVARLKQLEADVKPESRPQEVEKPAGGWPQGGAVTFGSVSARYASDSENVLHEIDLSIKGGEKIGICGRTGSGKSTLIGLLFRLSPEHTGTITIDDQDISLLSREEVRSSIIVIPQEPCLLSGSARFNAAPYTTKIMSEAESEEFEAPEALPTTTSRSQQPISDTSIINALKKVGLWEQIADGGDLSQSVDSIGLSHGQKQLFCLARALLRKDTSRVLVLDEATSSVDKKTDAVMRAVIEEEFQDHTVITVAHRLSSLSWCDRVVVLDKGRIVELGHPEELMKMKGGWWKQLWDAQN</sequence>
<dbReference type="InterPro" id="IPR044726">
    <property type="entry name" value="ABCC_6TM_D2"/>
</dbReference>
<feature type="domain" description="ABC transporter" evidence="11">
    <location>
        <begin position="619"/>
        <end position="850"/>
    </location>
</feature>
<comment type="subcellular location">
    <subcellularLocation>
        <location evidence="1">Membrane</location>
        <topology evidence="1">Multi-pass membrane protein</topology>
    </subcellularLocation>
</comment>
<dbReference type="PROSITE" id="PS00211">
    <property type="entry name" value="ABC_TRANSPORTER_1"/>
    <property type="match status" value="2"/>
</dbReference>
<dbReference type="RefSeq" id="XP_018070913.1">
    <property type="nucleotide sequence ID" value="XM_018217635.1"/>
</dbReference>
<gene>
    <name evidence="13" type="ORF">LY89DRAFT_707748</name>
</gene>
<dbReference type="CDD" id="cd03244">
    <property type="entry name" value="ABCC_MRP_domain2"/>
    <property type="match status" value="1"/>
</dbReference>
<dbReference type="EMBL" id="KQ947416">
    <property type="protein sequence ID" value="KUJ16558.1"/>
    <property type="molecule type" value="Genomic_DNA"/>
</dbReference>
<dbReference type="FunFam" id="1.20.1560.10:FF:000066">
    <property type="entry name" value="ABC multidrug transporter (Eurofung)"/>
    <property type="match status" value="1"/>
</dbReference>
<dbReference type="InterPro" id="IPR017871">
    <property type="entry name" value="ABC_transporter-like_CS"/>
</dbReference>
<feature type="transmembrane region" description="Helical" evidence="10">
    <location>
        <begin position="493"/>
        <end position="511"/>
    </location>
</feature>
<keyword evidence="8" id="KW-0325">Glycoprotein</keyword>
<feature type="transmembrane region" description="Helical" evidence="10">
    <location>
        <begin position="1157"/>
        <end position="1178"/>
    </location>
</feature>
<evidence type="ECO:0000259" key="12">
    <source>
        <dbReference type="PROSITE" id="PS50929"/>
    </source>
</evidence>
<dbReference type="PROSITE" id="PS50893">
    <property type="entry name" value="ABC_TRANSPORTER_2"/>
    <property type="match status" value="2"/>
</dbReference>
<evidence type="ECO:0000313" key="14">
    <source>
        <dbReference type="Proteomes" id="UP000070700"/>
    </source>
</evidence>
<protein>
    <submittedName>
        <fullName evidence="13">Multidrug resistance-associated protein</fullName>
    </submittedName>
</protein>
<dbReference type="InterPro" id="IPR044746">
    <property type="entry name" value="ABCC_6TM_D1"/>
</dbReference>
<evidence type="ECO:0000256" key="10">
    <source>
        <dbReference type="SAM" id="Phobius"/>
    </source>
</evidence>
<dbReference type="KEGG" id="psco:LY89DRAFT_707748"/>
<feature type="transmembrane region" description="Helical" evidence="10">
    <location>
        <begin position="978"/>
        <end position="995"/>
    </location>
</feature>
<feature type="transmembrane region" description="Helical" evidence="10">
    <location>
        <begin position="109"/>
        <end position="128"/>
    </location>
</feature>
<feature type="transmembrane region" description="Helical" evidence="10">
    <location>
        <begin position="909"/>
        <end position="930"/>
    </location>
</feature>